<organism evidence="3 4">
    <name type="scientific">Cylicocyclus nassatus</name>
    <name type="common">Nematode worm</name>
    <dbReference type="NCBI Taxonomy" id="53992"/>
    <lineage>
        <taxon>Eukaryota</taxon>
        <taxon>Metazoa</taxon>
        <taxon>Ecdysozoa</taxon>
        <taxon>Nematoda</taxon>
        <taxon>Chromadorea</taxon>
        <taxon>Rhabditida</taxon>
        <taxon>Rhabditina</taxon>
        <taxon>Rhabditomorpha</taxon>
        <taxon>Strongyloidea</taxon>
        <taxon>Strongylidae</taxon>
        <taxon>Cylicocyclus</taxon>
    </lineage>
</organism>
<dbReference type="InterPro" id="IPR001283">
    <property type="entry name" value="CRISP-related"/>
</dbReference>
<dbReference type="InterPro" id="IPR014044">
    <property type="entry name" value="CAP_dom"/>
</dbReference>
<dbReference type="SMART" id="SM00198">
    <property type="entry name" value="SCP"/>
    <property type="match status" value="1"/>
</dbReference>
<dbReference type="InterPro" id="IPR035940">
    <property type="entry name" value="CAP_sf"/>
</dbReference>
<dbReference type="EMBL" id="CATQJL010000305">
    <property type="protein sequence ID" value="CAJ0601183.1"/>
    <property type="molecule type" value="Genomic_DNA"/>
</dbReference>
<accession>A0AA36GZF6</accession>
<protein>
    <recommendedName>
        <fullName evidence="2">SCP domain-containing protein</fullName>
    </recommendedName>
</protein>
<evidence type="ECO:0000259" key="2">
    <source>
        <dbReference type="SMART" id="SM00198"/>
    </source>
</evidence>
<dbReference type="PANTHER" id="PTHR10334">
    <property type="entry name" value="CYSTEINE-RICH SECRETORY PROTEIN-RELATED"/>
    <property type="match status" value="1"/>
</dbReference>
<dbReference type="Gene3D" id="3.40.33.10">
    <property type="entry name" value="CAP"/>
    <property type="match status" value="2"/>
</dbReference>
<feature type="signal peptide" evidence="1">
    <location>
        <begin position="1"/>
        <end position="21"/>
    </location>
</feature>
<feature type="chain" id="PRO_5041267706" description="SCP domain-containing protein" evidence="1">
    <location>
        <begin position="22"/>
        <end position="368"/>
    </location>
</feature>
<dbReference type="CDD" id="cd05380">
    <property type="entry name" value="CAP_euk"/>
    <property type="match status" value="2"/>
</dbReference>
<keyword evidence="1" id="KW-0732">Signal</keyword>
<evidence type="ECO:0000313" key="3">
    <source>
        <dbReference type="EMBL" id="CAJ0601183.1"/>
    </source>
</evidence>
<evidence type="ECO:0000313" key="4">
    <source>
        <dbReference type="Proteomes" id="UP001176961"/>
    </source>
</evidence>
<dbReference type="SUPFAM" id="SSF55797">
    <property type="entry name" value="PR-1-like"/>
    <property type="match status" value="2"/>
</dbReference>
<feature type="domain" description="SCP" evidence="2">
    <location>
        <begin position="38"/>
        <end position="191"/>
    </location>
</feature>
<dbReference type="Proteomes" id="UP001176961">
    <property type="component" value="Unassembled WGS sequence"/>
</dbReference>
<keyword evidence="4" id="KW-1185">Reference proteome</keyword>
<dbReference type="AlphaFoldDB" id="A0AA36GZF6"/>
<evidence type="ECO:0000256" key="1">
    <source>
        <dbReference type="SAM" id="SignalP"/>
    </source>
</evidence>
<proteinExistence type="predicted"/>
<name>A0AA36GZF6_CYLNA</name>
<gene>
    <name evidence="3" type="ORF">CYNAS_LOCUS13166</name>
</gene>
<comment type="caution">
    <text evidence="3">The sequence shown here is derived from an EMBL/GenBank/DDBJ whole genome shotgun (WGS) entry which is preliminary data.</text>
</comment>
<sequence>MALSIRLLITSSILISQIGWTDYALENFCPVENPMSFQQKRHILRDHNFYRSHIAQGVGIHPEPNKLPGGSNIYRLKWNCRLERLASAAVRGCLPEPTANQLYGQNYAFLKDLSSAGFESLFDTARDTWISSWCIDSTVINNNAVVFNGKAQAQSFANIIRGNTTSVGCSQKQCGQFMAVACLYNSANIENGTTIYELGEQCKNDSDCSAHENSNCDEQGLCVVQQESQEVEDGYSFYSGNKHSSRRLIRITSEKRIVKKLNELKSNKMCSVNTTMADELRSMVLRLHNYRRSSLAKGLVKRIHGNPLPSATNIMKLKYNCALEELAHTRAAQCLLTGNYSEEENGENTASIHQEDAVTFAGAIRWVT</sequence>
<dbReference type="Pfam" id="PF00188">
    <property type="entry name" value="CAP"/>
    <property type="match status" value="2"/>
</dbReference>
<reference evidence="3" key="1">
    <citation type="submission" date="2023-07" db="EMBL/GenBank/DDBJ databases">
        <authorList>
            <consortium name="CYATHOMIX"/>
        </authorList>
    </citation>
    <scope>NUCLEOTIDE SEQUENCE</scope>
    <source>
        <strain evidence="3">N/A</strain>
    </source>
</reference>